<dbReference type="SMART" id="SM00066">
    <property type="entry name" value="GAL4"/>
    <property type="match status" value="1"/>
</dbReference>
<evidence type="ECO:0000259" key="4">
    <source>
        <dbReference type="PROSITE" id="PS50048"/>
    </source>
</evidence>
<dbReference type="OrthoDB" id="434771at2759"/>
<accession>A0A976XIZ9</accession>
<feature type="region of interest" description="Disordered" evidence="3">
    <location>
        <begin position="1"/>
        <end position="50"/>
    </location>
</feature>
<feature type="compositionally biased region" description="Polar residues" evidence="3">
    <location>
        <begin position="1"/>
        <end position="13"/>
    </location>
</feature>
<dbReference type="SMART" id="SM00906">
    <property type="entry name" value="Fungal_trans"/>
    <property type="match status" value="1"/>
</dbReference>
<evidence type="ECO:0000256" key="1">
    <source>
        <dbReference type="ARBA" id="ARBA00022723"/>
    </source>
</evidence>
<dbReference type="Gene3D" id="4.10.240.10">
    <property type="entry name" value="Zn(2)-C6 fungal-type DNA-binding domain"/>
    <property type="match status" value="1"/>
</dbReference>
<feature type="compositionally biased region" description="Low complexity" evidence="3">
    <location>
        <begin position="716"/>
        <end position="731"/>
    </location>
</feature>
<dbReference type="PANTHER" id="PTHR46910">
    <property type="entry name" value="TRANSCRIPTION FACTOR PDR1"/>
    <property type="match status" value="1"/>
</dbReference>
<dbReference type="Pfam" id="PF00172">
    <property type="entry name" value="Zn_clus"/>
    <property type="match status" value="1"/>
</dbReference>
<evidence type="ECO:0000256" key="3">
    <source>
        <dbReference type="SAM" id="MobiDB-lite"/>
    </source>
</evidence>
<proteinExistence type="evidence at transcript level"/>
<evidence type="ECO:0000313" key="5">
    <source>
        <dbReference type="EMBL" id="UVB64070.1"/>
    </source>
</evidence>
<dbReference type="GO" id="GO:0008270">
    <property type="term" value="F:zinc ion binding"/>
    <property type="evidence" value="ECO:0007669"/>
    <property type="project" value="InterPro"/>
</dbReference>
<feature type="compositionally biased region" description="Low complexity" evidence="3">
    <location>
        <begin position="866"/>
        <end position="879"/>
    </location>
</feature>
<feature type="region of interest" description="Disordered" evidence="3">
    <location>
        <begin position="174"/>
        <end position="200"/>
    </location>
</feature>
<dbReference type="AlphaFoldDB" id="A0A976XIZ9"/>
<dbReference type="SUPFAM" id="SSF57701">
    <property type="entry name" value="Zn2/Cys6 DNA-binding domain"/>
    <property type="match status" value="1"/>
</dbReference>
<dbReference type="InterPro" id="IPR036864">
    <property type="entry name" value="Zn2-C6_fun-type_DNA-bd_sf"/>
</dbReference>
<dbReference type="EMBL" id="MW788102">
    <property type="protein sequence ID" value="UVB64070.1"/>
    <property type="molecule type" value="mRNA"/>
</dbReference>
<organism evidence="5">
    <name type="scientific">Trametes gibbosa</name>
    <dbReference type="NCBI Taxonomy" id="160864"/>
    <lineage>
        <taxon>Eukaryota</taxon>
        <taxon>Fungi</taxon>
        <taxon>Dikarya</taxon>
        <taxon>Basidiomycota</taxon>
        <taxon>Agaricomycotina</taxon>
        <taxon>Agaricomycetes</taxon>
        <taxon>Polyporales</taxon>
        <taxon>Polyporaceae</taxon>
        <taxon>Trametes</taxon>
    </lineage>
</organism>
<protein>
    <submittedName>
        <fullName evidence="5">Zn(2)-Cys(6)38</fullName>
    </submittedName>
</protein>
<feature type="region of interest" description="Disordered" evidence="3">
    <location>
        <begin position="856"/>
        <end position="916"/>
    </location>
</feature>
<feature type="compositionally biased region" description="Polar residues" evidence="3">
    <location>
        <begin position="741"/>
        <end position="750"/>
    </location>
</feature>
<evidence type="ECO:0000256" key="2">
    <source>
        <dbReference type="ARBA" id="ARBA00023242"/>
    </source>
</evidence>
<feature type="domain" description="Zn(2)-C6 fungal-type" evidence="4">
    <location>
        <begin position="63"/>
        <end position="93"/>
    </location>
</feature>
<feature type="compositionally biased region" description="Polar residues" evidence="3">
    <location>
        <begin position="182"/>
        <end position="194"/>
    </location>
</feature>
<dbReference type="InterPro" id="IPR050987">
    <property type="entry name" value="AtrR-like"/>
</dbReference>
<name>A0A976XIZ9_9APHY</name>
<dbReference type="PROSITE" id="PS00463">
    <property type="entry name" value="ZN2_CY6_FUNGAL_1"/>
    <property type="match status" value="1"/>
</dbReference>
<dbReference type="CDD" id="cd12148">
    <property type="entry name" value="fungal_TF_MHR"/>
    <property type="match status" value="1"/>
</dbReference>
<dbReference type="PANTHER" id="PTHR46910:SF1">
    <property type="entry name" value="MISCELLANEOUS ZN(II)2CYS6 TRANSCRIPTION FACTOR (EUROFUNG)-RELATED"/>
    <property type="match status" value="1"/>
</dbReference>
<keyword evidence="1" id="KW-0479">Metal-binding</keyword>
<keyword evidence="2" id="KW-0539">Nucleus</keyword>
<dbReference type="CDD" id="cd00067">
    <property type="entry name" value="GAL4"/>
    <property type="match status" value="1"/>
</dbReference>
<dbReference type="InterPro" id="IPR001138">
    <property type="entry name" value="Zn2Cys6_DnaBD"/>
</dbReference>
<feature type="region of interest" description="Disordered" evidence="3">
    <location>
        <begin position="709"/>
        <end position="782"/>
    </location>
</feature>
<dbReference type="PROSITE" id="PS50048">
    <property type="entry name" value="ZN2_CY6_FUNGAL_2"/>
    <property type="match status" value="1"/>
</dbReference>
<dbReference type="InterPro" id="IPR007219">
    <property type="entry name" value="XnlR_reg_dom"/>
</dbReference>
<dbReference type="GO" id="GO:0000981">
    <property type="term" value="F:DNA-binding transcription factor activity, RNA polymerase II-specific"/>
    <property type="evidence" value="ECO:0007669"/>
    <property type="project" value="InterPro"/>
</dbReference>
<reference evidence="5" key="1">
    <citation type="submission" date="2021-03" db="EMBL/GenBank/DDBJ databases">
        <authorList>
            <person name="Chi Y."/>
            <person name="Li S."/>
        </authorList>
    </citation>
    <scope>NUCLEOTIDE SEQUENCE</scope>
</reference>
<dbReference type="GO" id="GO:0003677">
    <property type="term" value="F:DNA binding"/>
    <property type="evidence" value="ECO:0007669"/>
    <property type="project" value="InterPro"/>
</dbReference>
<sequence length="1114" mass="122033">MTTEPHTPSDSTDNAPSAPPLLPNPSMTIPHPPKKKRVDDQGPLPPDIGLKPVQLQRRRVWRACESCRRKKIKCDGVEPTCSQCSTAGSQCTWLQTKDRAALSRHYVQELEARLLRMEDIFQQVAPILEQVSQATGLDLTAISSAVSANQTQSSSSPALSIPPTISASVLQSMQPRYREDPSYSNGDSRSTSGHGETDEPAVKIEDDVSDALGQLALDEHGHLHWIGKSSTMTLIQQLRDATTAPMNRVSPMEEDPLGAGPSANKLYYPASVFFGKIRALPPPEEVEYPERDLADKLVDAYFARFHFLMPVLDKPDFLRKYRKLMDSRDKPESKRDHPAFIALMCSMFAVASRFVDDPRLKKFDNLDDGGMGMVYLERALILHYTSYPTIQVEHVQCFLLMSSFLCSVNCLPQAWQLVGQAVRAAQDIGLHRTPKWLTTLTLIEKETRRKIWWGVYTLDRMLALALGRPLAIEDADCDVEIPAPCDDEMLPQYFQGAEMPGVSLMKGFVELIELYQIAGRVLREVYALDKTKDNLEMDKRMELHRSVETLDRRLTRWCEDLPAVFKSNPTTEKQVSMAAVLCSHYYSILTTLHRNFLPVRREQPVAPRSTAKAVSTARACVRLAPSIKNVVPPSHHFAFFIQNLFSSAVIILLYAMHTTESMASQAALDEARSCLAVLESWEGFWPGARKCKELLEDLTAKASEAIRTAALNPPRGSSMASTSAASATPGTSGPPPMYSDGRSQGPSTPISVPVSERLIKNRPRRDRSRDVPLSPRNAHGPAHYRTDCECLARGVAASVLRSGRSAVAAYFATCDDDEANVCPPFSLTALRARSTSRKRPHDEDLYQDGYATMGLPSSYPGRSNLSVSAHSSPASANSHPSPPGPSHAVIDGSEQGPQSSHMMQQHQRHRQGYPPLNPTVQIPRGQQFEYEFGVPSPSDRWASPAVDANELKFFPGTHQQQQQQAAYGRQHGHTHQHSAGSFSGQLPGVDPSSPYLANFDGADFGGMTFSPVPAQANATSVGGTGTTPPSAGFAGPGLPFRGLDYIRSYDPASGGAGAGPSYVGLGEQEQYWQTLDSGAFGVDPEMAFTLGGDFTTDAAQQGQQSGQWDGGMNA</sequence>
<dbReference type="GO" id="GO:0006351">
    <property type="term" value="P:DNA-templated transcription"/>
    <property type="evidence" value="ECO:0007669"/>
    <property type="project" value="InterPro"/>
</dbReference>
<dbReference type="Pfam" id="PF04082">
    <property type="entry name" value="Fungal_trans"/>
    <property type="match status" value="1"/>
</dbReference>